<reference evidence="2" key="1">
    <citation type="journal article" date="2019" name="Int. J. Syst. Evol. Microbiol.">
        <title>The Global Catalogue of Microorganisms (GCM) 10K type strain sequencing project: providing services to taxonomists for standard genome sequencing and annotation.</title>
        <authorList>
            <consortium name="The Broad Institute Genomics Platform"/>
            <consortium name="The Broad Institute Genome Sequencing Center for Infectious Disease"/>
            <person name="Wu L."/>
            <person name="Ma J."/>
        </authorList>
    </citation>
    <scope>NUCLEOTIDE SEQUENCE [LARGE SCALE GENOMIC DNA]</scope>
    <source>
        <strain evidence="2">NBRC 106348</strain>
    </source>
</reference>
<name>A0ABQ6I0R1_9MICO</name>
<dbReference type="Proteomes" id="UP001157091">
    <property type="component" value="Unassembled WGS sequence"/>
</dbReference>
<evidence type="ECO:0008006" key="3">
    <source>
        <dbReference type="Google" id="ProtNLM"/>
    </source>
</evidence>
<keyword evidence="2" id="KW-1185">Reference proteome</keyword>
<sequence length="120" mass="12149">MVLAPCFAPAAGVTCPTTATPAGVPTERSTVSEKGRSVDARTVCVLVGSASTLRATWTVKRVASGASPARSTFALPAVPRSSAFGRLPSAVWPGPATTVTPAKVTAREPSGLWTAARSNV</sequence>
<evidence type="ECO:0000313" key="2">
    <source>
        <dbReference type="Proteomes" id="UP001157091"/>
    </source>
</evidence>
<accession>A0ABQ6I0R1</accession>
<gene>
    <name evidence="1" type="ORF">GCM10025864_11330</name>
</gene>
<protein>
    <recommendedName>
        <fullName evidence="3">Secreted protein</fullName>
    </recommendedName>
</protein>
<proteinExistence type="predicted"/>
<organism evidence="1 2">
    <name type="scientific">Luteimicrobium album</name>
    <dbReference type="NCBI Taxonomy" id="1054550"/>
    <lineage>
        <taxon>Bacteria</taxon>
        <taxon>Bacillati</taxon>
        <taxon>Actinomycetota</taxon>
        <taxon>Actinomycetes</taxon>
        <taxon>Micrococcales</taxon>
        <taxon>Luteimicrobium</taxon>
    </lineage>
</organism>
<dbReference type="EMBL" id="BSUK01000001">
    <property type="protein sequence ID" value="GMA23374.1"/>
    <property type="molecule type" value="Genomic_DNA"/>
</dbReference>
<comment type="caution">
    <text evidence="1">The sequence shown here is derived from an EMBL/GenBank/DDBJ whole genome shotgun (WGS) entry which is preliminary data.</text>
</comment>
<evidence type="ECO:0000313" key="1">
    <source>
        <dbReference type="EMBL" id="GMA23374.1"/>
    </source>
</evidence>